<feature type="domain" description="RNA polymerase sigma factor 70 region 4 type 2" evidence="8">
    <location>
        <begin position="128"/>
        <end position="180"/>
    </location>
</feature>
<dbReference type="NCBIfam" id="TIGR02937">
    <property type="entry name" value="sigma70-ECF"/>
    <property type="match status" value="1"/>
</dbReference>
<keyword evidence="3 6" id="KW-0731">Sigma factor</keyword>
<proteinExistence type="inferred from homology"/>
<dbReference type="InterPro" id="IPR036388">
    <property type="entry name" value="WH-like_DNA-bd_sf"/>
</dbReference>
<dbReference type="RefSeq" id="WP_093388777.1">
    <property type="nucleotide sequence ID" value="NZ_FOTW01000015.1"/>
</dbReference>
<protein>
    <recommendedName>
        <fullName evidence="6">RNA polymerase sigma factor</fullName>
    </recommendedName>
</protein>
<dbReference type="SUPFAM" id="SSF88946">
    <property type="entry name" value="Sigma2 domain of RNA polymerase sigma factors"/>
    <property type="match status" value="1"/>
</dbReference>
<dbReference type="Proteomes" id="UP000199470">
    <property type="component" value="Unassembled WGS sequence"/>
</dbReference>
<evidence type="ECO:0000256" key="6">
    <source>
        <dbReference type="RuleBase" id="RU000716"/>
    </source>
</evidence>
<dbReference type="PANTHER" id="PTHR43133">
    <property type="entry name" value="RNA POLYMERASE ECF-TYPE SIGMA FACTO"/>
    <property type="match status" value="1"/>
</dbReference>
<dbReference type="PROSITE" id="PS01063">
    <property type="entry name" value="SIGMA70_ECF"/>
    <property type="match status" value="1"/>
</dbReference>
<dbReference type="InterPro" id="IPR039425">
    <property type="entry name" value="RNA_pol_sigma-70-like"/>
</dbReference>
<evidence type="ECO:0000259" key="7">
    <source>
        <dbReference type="Pfam" id="PF04542"/>
    </source>
</evidence>
<dbReference type="CDD" id="cd06171">
    <property type="entry name" value="Sigma70_r4"/>
    <property type="match status" value="1"/>
</dbReference>
<feature type="domain" description="RNA polymerase sigma-70 region 2" evidence="7">
    <location>
        <begin position="27"/>
        <end position="93"/>
    </location>
</feature>
<keyword evidence="5 6" id="KW-0804">Transcription</keyword>
<reference evidence="9 10" key="1">
    <citation type="submission" date="2016-10" db="EMBL/GenBank/DDBJ databases">
        <authorList>
            <person name="de Groot N.N."/>
        </authorList>
    </citation>
    <scope>NUCLEOTIDE SEQUENCE [LARGE SCALE GENOMIC DNA]</scope>
    <source>
        <strain evidence="9 10">ATCC 43154</strain>
    </source>
</reference>
<gene>
    <name evidence="9" type="ORF">SAMN02982985_03290</name>
</gene>
<dbReference type="InterPro" id="IPR013324">
    <property type="entry name" value="RNA_pol_sigma_r3/r4-like"/>
</dbReference>
<dbReference type="InterPro" id="IPR007627">
    <property type="entry name" value="RNA_pol_sigma70_r2"/>
</dbReference>
<evidence type="ECO:0000256" key="1">
    <source>
        <dbReference type="ARBA" id="ARBA00010641"/>
    </source>
</evidence>
<sequence length="189" mass="21181">MNQVLDLPAAARLARARDGDQRAFGQLVELHHPRVWRFLLRRVGNRHDADELTQETFLAAWQRLPGFRGEAQFTTWLLGIALNLARNHHNRRQAQRREVELPDEAALDAALGAAGDPLGQLQLRGTLAALERAIAGLPEEMREALRLVRFDGLSLEQAGVVLGTPVGTIKSRLARGRDRLSDEMREYLS</sequence>
<dbReference type="GO" id="GO:0016987">
    <property type="term" value="F:sigma factor activity"/>
    <property type="evidence" value="ECO:0007669"/>
    <property type="project" value="UniProtKB-KW"/>
</dbReference>
<dbReference type="InterPro" id="IPR013325">
    <property type="entry name" value="RNA_pol_sigma_r2"/>
</dbReference>
<dbReference type="AlphaFoldDB" id="A0A1I4P6V8"/>
<comment type="similarity">
    <text evidence="1 6">Belongs to the sigma-70 factor family. ECF subfamily.</text>
</comment>
<keyword evidence="2 6" id="KW-0805">Transcription regulation</keyword>
<evidence type="ECO:0000313" key="10">
    <source>
        <dbReference type="Proteomes" id="UP000199470"/>
    </source>
</evidence>
<keyword evidence="10" id="KW-1185">Reference proteome</keyword>
<dbReference type="EMBL" id="FOTW01000015">
    <property type="protein sequence ID" value="SFM23277.1"/>
    <property type="molecule type" value="Genomic_DNA"/>
</dbReference>
<evidence type="ECO:0000256" key="5">
    <source>
        <dbReference type="ARBA" id="ARBA00023163"/>
    </source>
</evidence>
<dbReference type="GO" id="GO:0006352">
    <property type="term" value="P:DNA-templated transcription initiation"/>
    <property type="evidence" value="ECO:0007669"/>
    <property type="project" value="InterPro"/>
</dbReference>
<keyword evidence="4 6" id="KW-0238">DNA-binding</keyword>
<dbReference type="PANTHER" id="PTHR43133:SF8">
    <property type="entry name" value="RNA POLYMERASE SIGMA FACTOR HI_1459-RELATED"/>
    <property type="match status" value="1"/>
</dbReference>
<evidence type="ECO:0000256" key="2">
    <source>
        <dbReference type="ARBA" id="ARBA00023015"/>
    </source>
</evidence>
<evidence type="ECO:0000313" key="9">
    <source>
        <dbReference type="EMBL" id="SFM23277.1"/>
    </source>
</evidence>
<dbReference type="GO" id="GO:0003677">
    <property type="term" value="F:DNA binding"/>
    <property type="evidence" value="ECO:0007669"/>
    <property type="project" value="UniProtKB-KW"/>
</dbReference>
<dbReference type="InterPro" id="IPR000838">
    <property type="entry name" value="RNA_pol_sigma70_ECF_CS"/>
</dbReference>
<dbReference type="Pfam" id="PF08281">
    <property type="entry name" value="Sigma70_r4_2"/>
    <property type="match status" value="1"/>
</dbReference>
<accession>A0A1I4P6V8</accession>
<name>A0A1I4P6V8_9BURK</name>
<dbReference type="InterPro" id="IPR013249">
    <property type="entry name" value="RNA_pol_sigma70_r4_t2"/>
</dbReference>
<evidence type="ECO:0000256" key="3">
    <source>
        <dbReference type="ARBA" id="ARBA00023082"/>
    </source>
</evidence>
<dbReference type="Pfam" id="PF04542">
    <property type="entry name" value="Sigma70_r2"/>
    <property type="match status" value="1"/>
</dbReference>
<evidence type="ECO:0000256" key="4">
    <source>
        <dbReference type="ARBA" id="ARBA00023125"/>
    </source>
</evidence>
<dbReference type="Gene3D" id="1.10.1740.10">
    <property type="match status" value="1"/>
</dbReference>
<dbReference type="STRING" id="758825.SAMN02982985_03290"/>
<dbReference type="Gene3D" id="1.10.10.10">
    <property type="entry name" value="Winged helix-like DNA-binding domain superfamily/Winged helix DNA-binding domain"/>
    <property type="match status" value="1"/>
</dbReference>
<dbReference type="OrthoDB" id="9780326at2"/>
<dbReference type="InterPro" id="IPR014284">
    <property type="entry name" value="RNA_pol_sigma-70_dom"/>
</dbReference>
<dbReference type="SUPFAM" id="SSF88659">
    <property type="entry name" value="Sigma3 and sigma4 domains of RNA polymerase sigma factors"/>
    <property type="match status" value="1"/>
</dbReference>
<evidence type="ECO:0000259" key="8">
    <source>
        <dbReference type="Pfam" id="PF08281"/>
    </source>
</evidence>
<organism evidence="9 10">
    <name type="scientific">Rugamonas rubra</name>
    <dbReference type="NCBI Taxonomy" id="758825"/>
    <lineage>
        <taxon>Bacteria</taxon>
        <taxon>Pseudomonadati</taxon>
        <taxon>Pseudomonadota</taxon>
        <taxon>Betaproteobacteria</taxon>
        <taxon>Burkholderiales</taxon>
        <taxon>Oxalobacteraceae</taxon>
        <taxon>Telluria group</taxon>
        <taxon>Rugamonas</taxon>
    </lineage>
</organism>